<dbReference type="PANTHER" id="PTHR45703">
    <property type="entry name" value="DYNEIN HEAVY CHAIN"/>
    <property type="match status" value="1"/>
</dbReference>
<evidence type="ECO:0000313" key="2">
    <source>
        <dbReference type="EMBL" id="KAK0155941.1"/>
    </source>
</evidence>
<sequence length="114" mass="13144">MALGIPPRARAEGNPPSRNPSVFSWPMYTPVSTRRVKNTNATRRGTTPKSFLQQITLYRKLLQESRAQLQYKMNHLECGLQKLQTTAMQVAVIQAEVSMKQRETVNRTWLSQLW</sequence>
<dbReference type="AlphaFoldDB" id="A0AA47P9F1"/>
<gene>
    <name evidence="2" type="primary">DNAH17_4</name>
    <name evidence="2" type="ORF">N1851_001521</name>
</gene>
<dbReference type="GO" id="GO:0030286">
    <property type="term" value="C:dynein complex"/>
    <property type="evidence" value="ECO:0007669"/>
    <property type="project" value="InterPro"/>
</dbReference>
<dbReference type="GO" id="GO:0007018">
    <property type="term" value="P:microtubule-based movement"/>
    <property type="evidence" value="ECO:0007669"/>
    <property type="project" value="InterPro"/>
</dbReference>
<dbReference type="Proteomes" id="UP001174136">
    <property type="component" value="Unassembled WGS sequence"/>
</dbReference>
<dbReference type="GO" id="GO:0051959">
    <property type="term" value="F:dynein light intermediate chain binding"/>
    <property type="evidence" value="ECO:0007669"/>
    <property type="project" value="InterPro"/>
</dbReference>
<name>A0AA47P9F1_MERPO</name>
<dbReference type="PANTHER" id="PTHR45703:SF8">
    <property type="entry name" value="DYNEINS HEAVY CHAIN"/>
    <property type="match status" value="1"/>
</dbReference>
<dbReference type="InterPro" id="IPR026983">
    <property type="entry name" value="DHC"/>
</dbReference>
<evidence type="ECO:0000256" key="1">
    <source>
        <dbReference type="SAM" id="MobiDB-lite"/>
    </source>
</evidence>
<comment type="caution">
    <text evidence="2">The sequence shown here is derived from an EMBL/GenBank/DDBJ whole genome shotgun (WGS) entry which is preliminary data.</text>
</comment>
<feature type="region of interest" description="Disordered" evidence="1">
    <location>
        <begin position="1"/>
        <end position="25"/>
    </location>
</feature>
<dbReference type="GO" id="GO:0045505">
    <property type="term" value="F:dynein intermediate chain binding"/>
    <property type="evidence" value="ECO:0007669"/>
    <property type="project" value="InterPro"/>
</dbReference>
<reference evidence="2" key="1">
    <citation type="journal article" date="2023" name="Front. Mar. Sci.">
        <title>A new Merluccius polli reference genome to investigate the effects of global change in West African waters.</title>
        <authorList>
            <person name="Mateo J.L."/>
            <person name="Blanco-Fernandez C."/>
            <person name="Garcia-Vazquez E."/>
            <person name="Machado-Schiaffino G."/>
        </authorList>
    </citation>
    <scope>NUCLEOTIDE SEQUENCE</scope>
    <source>
        <strain evidence="2">C29</strain>
        <tissue evidence="2">Fin</tissue>
    </source>
</reference>
<keyword evidence="3" id="KW-1185">Reference proteome</keyword>
<accession>A0AA47P9F1</accession>
<evidence type="ECO:0000313" key="3">
    <source>
        <dbReference type="Proteomes" id="UP001174136"/>
    </source>
</evidence>
<proteinExistence type="predicted"/>
<dbReference type="Gene3D" id="1.10.287.2610">
    <property type="match status" value="1"/>
</dbReference>
<protein>
    <submittedName>
        <fullName evidence="2">Dynein heavy chain 17, axonemal</fullName>
    </submittedName>
</protein>
<organism evidence="2 3">
    <name type="scientific">Merluccius polli</name>
    <name type="common">Benguela hake</name>
    <name type="synonym">Merluccius cadenati</name>
    <dbReference type="NCBI Taxonomy" id="89951"/>
    <lineage>
        <taxon>Eukaryota</taxon>
        <taxon>Metazoa</taxon>
        <taxon>Chordata</taxon>
        <taxon>Craniata</taxon>
        <taxon>Vertebrata</taxon>
        <taxon>Euteleostomi</taxon>
        <taxon>Actinopterygii</taxon>
        <taxon>Neopterygii</taxon>
        <taxon>Teleostei</taxon>
        <taxon>Neoteleostei</taxon>
        <taxon>Acanthomorphata</taxon>
        <taxon>Zeiogadaria</taxon>
        <taxon>Gadariae</taxon>
        <taxon>Gadiformes</taxon>
        <taxon>Gadoidei</taxon>
        <taxon>Merlucciidae</taxon>
        <taxon>Merluccius</taxon>
    </lineage>
</organism>
<dbReference type="EMBL" id="JAOPHQ010000060">
    <property type="protein sequence ID" value="KAK0155941.1"/>
    <property type="molecule type" value="Genomic_DNA"/>
</dbReference>